<proteinExistence type="predicted"/>
<protein>
    <submittedName>
        <fullName evidence="2">Uncharacterized protein</fullName>
    </submittedName>
</protein>
<feature type="compositionally biased region" description="Polar residues" evidence="1">
    <location>
        <begin position="96"/>
        <end position="108"/>
    </location>
</feature>
<dbReference type="EMBL" id="CAJNOJ010000057">
    <property type="protein sequence ID" value="CAF0985246.1"/>
    <property type="molecule type" value="Genomic_DNA"/>
</dbReference>
<feature type="region of interest" description="Disordered" evidence="1">
    <location>
        <begin position="93"/>
        <end position="133"/>
    </location>
</feature>
<accession>A0A814FN46</accession>
<organism evidence="2 3">
    <name type="scientific">Adineta ricciae</name>
    <name type="common">Rotifer</name>
    <dbReference type="NCBI Taxonomy" id="249248"/>
    <lineage>
        <taxon>Eukaryota</taxon>
        <taxon>Metazoa</taxon>
        <taxon>Spiralia</taxon>
        <taxon>Gnathifera</taxon>
        <taxon>Rotifera</taxon>
        <taxon>Eurotatoria</taxon>
        <taxon>Bdelloidea</taxon>
        <taxon>Adinetida</taxon>
        <taxon>Adinetidae</taxon>
        <taxon>Adineta</taxon>
    </lineage>
</organism>
<comment type="caution">
    <text evidence="2">The sequence shown here is derived from an EMBL/GenBank/DDBJ whole genome shotgun (WGS) entry which is preliminary data.</text>
</comment>
<reference evidence="2" key="1">
    <citation type="submission" date="2021-02" db="EMBL/GenBank/DDBJ databases">
        <authorList>
            <person name="Nowell W R."/>
        </authorList>
    </citation>
    <scope>NUCLEOTIDE SEQUENCE</scope>
</reference>
<dbReference type="Proteomes" id="UP000663852">
    <property type="component" value="Unassembled WGS sequence"/>
</dbReference>
<dbReference type="AlphaFoldDB" id="A0A814FN46"/>
<evidence type="ECO:0000256" key="1">
    <source>
        <dbReference type="SAM" id="MobiDB-lite"/>
    </source>
</evidence>
<gene>
    <name evidence="2" type="ORF">EDS130_LOCUS14090</name>
</gene>
<sequence>MKIIREKQADIIFGPYQDKVQLYGYTKREGTVDAKRRTTEDDGNGKKEICVLPSREEKKRAELIIFVINVRDIVPTMFYGDISTWKATLDPGKNLPCSNSGLQRNGNETEVKSSAGAEGNGQVPQQSNNEQKK</sequence>
<evidence type="ECO:0000313" key="2">
    <source>
        <dbReference type="EMBL" id="CAF0985246.1"/>
    </source>
</evidence>
<evidence type="ECO:0000313" key="3">
    <source>
        <dbReference type="Proteomes" id="UP000663852"/>
    </source>
</evidence>
<name>A0A814FN46_ADIRI</name>
<feature type="compositionally biased region" description="Polar residues" evidence="1">
    <location>
        <begin position="122"/>
        <end position="133"/>
    </location>
</feature>